<name>A0ABS1WWW8_9GAMM</name>
<gene>
    <name evidence="2" type="ORF">JM946_11915</name>
</gene>
<sequence>MLLWTLVLAVLTVKVSGAHVHLCMDGQEPPAAVHIADLHDDEHHQDEGQADKDVNPLVGTLAKKGGPEFDVALAVALTVLSWELPVAKTGVPAAEPDSLPTDDSFYWRPPLRGPPA</sequence>
<dbReference type="EMBL" id="JAEVLS010000002">
    <property type="protein sequence ID" value="MBM0105461.1"/>
    <property type="molecule type" value="Genomic_DNA"/>
</dbReference>
<proteinExistence type="predicted"/>
<comment type="caution">
    <text evidence="2">The sequence shown here is derived from an EMBL/GenBank/DDBJ whole genome shotgun (WGS) entry which is preliminary data.</text>
</comment>
<evidence type="ECO:0000256" key="1">
    <source>
        <dbReference type="SAM" id="MobiDB-lite"/>
    </source>
</evidence>
<keyword evidence="3" id="KW-1185">Reference proteome</keyword>
<evidence type="ECO:0000313" key="2">
    <source>
        <dbReference type="EMBL" id="MBM0105461.1"/>
    </source>
</evidence>
<reference evidence="2 3" key="1">
    <citation type="journal article" date="2021" name="Int. J. Syst. Evol. Microbiol.">
        <title>Steroidobacter gossypii sp. nov., isolated from soil of cotton cropping field.</title>
        <authorList>
            <person name="Huang R."/>
            <person name="Yang S."/>
            <person name="Zhen C."/>
            <person name="Liu W."/>
        </authorList>
    </citation>
    <scope>NUCLEOTIDE SEQUENCE [LARGE SCALE GENOMIC DNA]</scope>
    <source>
        <strain evidence="2 3">S1-65</strain>
    </source>
</reference>
<accession>A0ABS1WWW8</accession>
<evidence type="ECO:0000313" key="3">
    <source>
        <dbReference type="Proteomes" id="UP000661077"/>
    </source>
</evidence>
<organism evidence="2 3">
    <name type="scientific">Steroidobacter gossypii</name>
    <dbReference type="NCBI Taxonomy" id="2805490"/>
    <lineage>
        <taxon>Bacteria</taxon>
        <taxon>Pseudomonadati</taxon>
        <taxon>Pseudomonadota</taxon>
        <taxon>Gammaproteobacteria</taxon>
        <taxon>Steroidobacterales</taxon>
        <taxon>Steroidobacteraceae</taxon>
        <taxon>Steroidobacter</taxon>
    </lineage>
</organism>
<feature type="region of interest" description="Disordered" evidence="1">
    <location>
        <begin position="91"/>
        <end position="116"/>
    </location>
</feature>
<protein>
    <submittedName>
        <fullName evidence="2">Uncharacterized protein</fullName>
    </submittedName>
</protein>
<dbReference type="Proteomes" id="UP000661077">
    <property type="component" value="Unassembled WGS sequence"/>
</dbReference>